<reference evidence="3" key="2">
    <citation type="submission" date="2020-06" db="EMBL/GenBank/DDBJ databases">
        <authorList>
            <person name="Sheffer M."/>
        </authorList>
    </citation>
    <scope>NUCLEOTIDE SEQUENCE</scope>
</reference>
<protein>
    <submittedName>
        <fullName evidence="3">Nucleic-acid-binding protein transposon like protein</fullName>
    </submittedName>
</protein>
<evidence type="ECO:0000313" key="4">
    <source>
        <dbReference type="Proteomes" id="UP000807504"/>
    </source>
</evidence>
<name>A0A8T0F442_ARGBR</name>
<dbReference type="InterPro" id="IPR006579">
    <property type="entry name" value="Pre_C2HC_dom"/>
</dbReference>
<dbReference type="Proteomes" id="UP000807504">
    <property type="component" value="Unassembled WGS sequence"/>
</dbReference>
<evidence type="ECO:0000256" key="1">
    <source>
        <dbReference type="SAM" id="MobiDB-lite"/>
    </source>
</evidence>
<gene>
    <name evidence="3" type="ORF">HNY73_011445</name>
</gene>
<accession>A0A8T0F442</accession>
<dbReference type="AlphaFoldDB" id="A0A8T0F442"/>
<feature type="compositionally biased region" description="Acidic residues" evidence="1">
    <location>
        <begin position="9"/>
        <end position="18"/>
    </location>
</feature>
<feature type="region of interest" description="Disordered" evidence="1">
    <location>
        <begin position="1"/>
        <end position="21"/>
    </location>
</feature>
<evidence type="ECO:0000313" key="3">
    <source>
        <dbReference type="EMBL" id="KAF8785964.1"/>
    </source>
</evidence>
<keyword evidence="4" id="KW-1185">Reference proteome</keyword>
<proteinExistence type="predicted"/>
<comment type="caution">
    <text evidence="3">The sequence shown here is derived from an EMBL/GenBank/DDBJ whole genome shotgun (WGS) entry which is preliminary data.</text>
</comment>
<feature type="domain" description="Pre-C2HC" evidence="2">
    <location>
        <begin position="329"/>
        <end position="389"/>
    </location>
</feature>
<dbReference type="Pfam" id="PF07530">
    <property type="entry name" value="PRE_C2HC"/>
    <property type="match status" value="1"/>
</dbReference>
<sequence length="465" mass="53807">MEGPKDLEMMEESDEDIPSEFSPEVKEILRTDKRLQARIDEFLNQIDLTSEIQDKTEGMLQRVRLLTSMKQDLGEWFSLMLSIPPNAYDKNFFNSKCEEIKARLSRNEINGEEFLKRIQMDIGKTADSKPSNTLKNKIPTQFMPPFRSAIKLPAKINATPTGEDKKVDNEINIVKEVVYVKNKNKNKDDEFQLFKRKRSHKANKEIPPNKKPAAVEPLKTQNKYDALSDLKNSDDPTTGLVNQPVIPPIMLRRTADYKEIIKRLNTVHKINCKAKEAGEFIKLFVETSDDIRKMTKYLDELDKEYFVIASRAEKPIKVVIKGLPINTECEEIKQELIEKGFRVDRVNQLKRFKTRDPLPIFQIHLFKSSNIQDIYKLNDLMYFIIKVEKYINKQNHQCFNCQLWNPGSKGCKLKPKCVICAESRISRDCPKKGKETEVKCANCGGPHTANYRGCPKYPKVAQHTF</sequence>
<reference evidence="3" key="1">
    <citation type="journal article" date="2020" name="bioRxiv">
        <title>Chromosome-level reference genome of the European wasp spider Argiope bruennichi: a resource for studies on range expansion and evolutionary adaptation.</title>
        <authorList>
            <person name="Sheffer M.M."/>
            <person name="Hoppe A."/>
            <person name="Krehenwinkel H."/>
            <person name="Uhl G."/>
            <person name="Kuss A.W."/>
            <person name="Jensen L."/>
            <person name="Jensen C."/>
            <person name="Gillespie R.G."/>
            <person name="Hoff K.J."/>
            <person name="Prost S."/>
        </authorList>
    </citation>
    <scope>NUCLEOTIDE SEQUENCE</scope>
</reference>
<dbReference type="EMBL" id="JABXBU010000030">
    <property type="protein sequence ID" value="KAF8785964.1"/>
    <property type="molecule type" value="Genomic_DNA"/>
</dbReference>
<organism evidence="3 4">
    <name type="scientific">Argiope bruennichi</name>
    <name type="common">Wasp spider</name>
    <name type="synonym">Aranea bruennichi</name>
    <dbReference type="NCBI Taxonomy" id="94029"/>
    <lineage>
        <taxon>Eukaryota</taxon>
        <taxon>Metazoa</taxon>
        <taxon>Ecdysozoa</taxon>
        <taxon>Arthropoda</taxon>
        <taxon>Chelicerata</taxon>
        <taxon>Arachnida</taxon>
        <taxon>Araneae</taxon>
        <taxon>Araneomorphae</taxon>
        <taxon>Entelegynae</taxon>
        <taxon>Araneoidea</taxon>
        <taxon>Araneidae</taxon>
        <taxon>Argiope</taxon>
    </lineage>
</organism>
<evidence type="ECO:0000259" key="2">
    <source>
        <dbReference type="Pfam" id="PF07530"/>
    </source>
</evidence>